<dbReference type="RefSeq" id="WP_046764149.1">
    <property type="nucleotide sequence ID" value="NZ_LBIC01000005.1"/>
</dbReference>
<sequence length="137" mass="15251">MTMEAAVLEDEDYVALAEFRFALRQFQAFSGERAAQVGLTPQQHQALLALRAAPPEDATVGFVARRLLLKPHSATGLVDRLEKLGLVTRHSIAADRRRSQLQLTPHALELLASLSATHRAEIKRLRPLLHELLARFA</sequence>
<comment type="caution">
    <text evidence="5">The sequence shown here is derived from an EMBL/GenBank/DDBJ whole genome shotgun (WGS) entry which is preliminary data.</text>
</comment>
<dbReference type="EMBL" id="LBIC01000005">
    <property type="protein sequence ID" value="KKW92122.1"/>
    <property type="molecule type" value="Genomic_DNA"/>
</dbReference>
<dbReference type="Proteomes" id="UP000033874">
    <property type="component" value="Unassembled WGS sequence"/>
</dbReference>
<dbReference type="GO" id="GO:0006950">
    <property type="term" value="P:response to stress"/>
    <property type="evidence" value="ECO:0007669"/>
    <property type="project" value="TreeGrafter"/>
</dbReference>
<dbReference type="InterPro" id="IPR036388">
    <property type="entry name" value="WH-like_DNA-bd_sf"/>
</dbReference>
<dbReference type="Gene3D" id="1.10.10.10">
    <property type="entry name" value="Winged helix-like DNA-binding domain superfamily/Winged helix DNA-binding domain"/>
    <property type="match status" value="1"/>
</dbReference>
<dbReference type="SUPFAM" id="SSF46785">
    <property type="entry name" value="Winged helix' DNA-binding domain"/>
    <property type="match status" value="1"/>
</dbReference>
<keyword evidence="3" id="KW-0804">Transcription</keyword>
<dbReference type="AlphaFoldDB" id="A0A0M3APK3"/>
<evidence type="ECO:0000313" key="5">
    <source>
        <dbReference type="EMBL" id="KKW92122.1"/>
    </source>
</evidence>
<dbReference type="STRING" id="56193.YP76_13425"/>
<dbReference type="InterPro" id="IPR036390">
    <property type="entry name" value="WH_DNA-bd_sf"/>
</dbReference>
<name>A0A0M3APK3_9SPHN</name>
<evidence type="ECO:0000256" key="3">
    <source>
        <dbReference type="ARBA" id="ARBA00023163"/>
    </source>
</evidence>
<dbReference type="GO" id="GO:0003700">
    <property type="term" value="F:DNA-binding transcription factor activity"/>
    <property type="evidence" value="ECO:0007669"/>
    <property type="project" value="InterPro"/>
</dbReference>
<dbReference type="SMART" id="SM00347">
    <property type="entry name" value="HTH_MARR"/>
    <property type="match status" value="1"/>
</dbReference>
<dbReference type="PATRIC" id="fig|56193.3.peg.2796"/>
<keyword evidence="6" id="KW-1185">Reference proteome</keyword>
<dbReference type="PANTHER" id="PTHR33164">
    <property type="entry name" value="TRANSCRIPTIONAL REGULATOR, MARR FAMILY"/>
    <property type="match status" value="1"/>
</dbReference>
<evidence type="ECO:0000259" key="4">
    <source>
        <dbReference type="PROSITE" id="PS50995"/>
    </source>
</evidence>
<feature type="domain" description="HTH marR-type" evidence="4">
    <location>
        <begin position="9"/>
        <end position="137"/>
    </location>
</feature>
<dbReference type="InterPro" id="IPR000835">
    <property type="entry name" value="HTH_MarR-typ"/>
</dbReference>
<keyword evidence="1" id="KW-0805">Transcription regulation</keyword>
<protein>
    <submittedName>
        <fullName evidence="5">MarR family transcriptional regulator</fullName>
    </submittedName>
</protein>
<organism evidence="5 6">
    <name type="scientific">Sphingobium chungbukense</name>
    <dbReference type="NCBI Taxonomy" id="56193"/>
    <lineage>
        <taxon>Bacteria</taxon>
        <taxon>Pseudomonadati</taxon>
        <taxon>Pseudomonadota</taxon>
        <taxon>Alphaproteobacteria</taxon>
        <taxon>Sphingomonadales</taxon>
        <taxon>Sphingomonadaceae</taxon>
        <taxon>Sphingobium</taxon>
    </lineage>
</organism>
<evidence type="ECO:0000313" key="6">
    <source>
        <dbReference type="Proteomes" id="UP000033874"/>
    </source>
</evidence>
<evidence type="ECO:0000256" key="1">
    <source>
        <dbReference type="ARBA" id="ARBA00023015"/>
    </source>
</evidence>
<reference evidence="5 6" key="1">
    <citation type="submission" date="2015-04" db="EMBL/GenBank/DDBJ databases">
        <title>Genome sequence of aromatic hydrocarbons-degrading Sphingobium chungbukense DJ77.</title>
        <authorList>
            <person name="Kim Y.-C."/>
            <person name="Chae J.-C."/>
        </authorList>
    </citation>
    <scope>NUCLEOTIDE SEQUENCE [LARGE SCALE GENOMIC DNA]</scope>
    <source>
        <strain evidence="5 6">DJ77</strain>
    </source>
</reference>
<dbReference type="InterPro" id="IPR039422">
    <property type="entry name" value="MarR/SlyA-like"/>
</dbReference>
<keyword evidence="2" id="KW-0238">DNA-binding</keyword>
<proteinExistence type="predicted"/>
<gene>
    <name evidence="5" type="ORF">YP76_13425</name>
</gene>
<accession>A0A0M3APK3</accession>
<dbReference type="GO" id="GO:0003677">
    <property type="term" value="F:DNA binding"/>
    <property type="evidence" value="ECO:0007669"/>
    <property type="project" value="UniProtKB-KW"/>
</dbReference>
<evidence type="ECO:0000256" key="2">
    <source>
        <dbReference type="ARBA" id="ARBA00023125"/>
    </source>
</evidence>
<dbReference type="PROSITE" id="PS01117">
    <property type="entry name" value="HTH_MARR_1"/>
    <property type="match status" value="1"/>
</dbReference>
<dbReference type="InterPro" id="IPR023187">
    <property type="entry name" value="Tscrpt_reg_MarR-type_CS"/>
</dbReference>
<dbReference type="PANTHER" id="PTHR33164:SF104">
    <property type="entry name" value="TRANSCRIPTIONAL REGULATORY PROTEIN"/>
    <property type="match status" value="1"/>
</dbReference>
<dbReference type="Pfam" id="PF12802">
    <property type="entry name" value="MarR_2"/>
    <property type="match status" value="1"/>
</dbReference>
<dbReference type="PROSITE" id="PS50995">
    <property type="entry name" value="HTH_MARR_2"/>
    <property type="match status" value="1"/>
</dbReference>